<dbReference type="EMBL" id="BKCJ010000484">
    <property type="protein sequence ID" value="GEU33621.1"/>
    <property type="molecule type" value="Genomic_DNA"/>
</dbReference>
<dbReference type="InterPro" id="IPR043502">
    <property type="entry name" value="DNA/RNA_pol_sf"/>
</dbReference>
<dbReference type="Gene3D" id="2.40.70.10">
    <property type="entry name" value="Acid Proteases"/>
    <property type="match status" value="1"/>
</dbReference>
<dbReference type="SUPFAM" id="SSF53098">
    <property type="entry name" value="Ribonuclease H-like"/>
    <property type="match status" value="1"/>
</dbReference>
<evidence type="ECO:0000256" key="2">
    <source>
        <dbReference type="SAM" id="MobiDB-lite"/>
    </source>
</evidence>
<sequence length="1444" mass="164824">MEVNIEEDENESELTYPYEEVDPLNPPPSASEPEPEDVTEVENTIEHKDETVPASIHEISELSTALFLREDSDGYFLKKGKAKDEYYGKLILELGNEVRSNVEQGTTAMDKLVERLCIVEEKAECKKLKKDLEEERIMPPKFAPLTQVAIRRMIMESVNAAITAERARHANAGNDARGSGPVRGQDAAPAVWECTFDGFMKCNPTAFHGTEGAVELRRWFKKTKSIFRISECAEGKKVKSAAAMLQGPALTWWNAKVATMGLKTVNQMPWTEMKQQMTTEFCLIEELQRMEHELWNLKVKEYNIVTYTQREVRGRAYAIKDVELQGPNVVTGMFLLNNHYAFVLFDSGSDRSFVDTRFSSMLNIDLIKIRASYEVELADERVVSTNTVLKCCTLNLVNHIFEIDLMPIKLGTFEVIIGMDWLIKHDVVIVYGEKARKCVQQGCHLFLAHVTKKKSKEKRLEDVPVIRNFPKVFLEEFPRLPPPTQVEFQIDLVPEAAPIARAPYRLAPSEMRELLVQLQELLEKGFIRPSPSLGVHVDPAKMKAIKNWDALTTPTEKLCSASILVLPEGTKDFVVYYDTSLKGYRATLMQREKIMNTLFVWKEVCGFHHYKSLRYILNQKELNLRQRRWIELLSDYDCEIRYHPGKANVVADALSQKERNNPLHVRALMMTVHNDLRKQIREAQKEAMKRKNVRAENLRRLTKQIFEFCLDGTRSDKMYQDLKSLYWWPNLKVDIAADSILEAGKDYYGFCEWTAKNAELEALGTNLDMSTAYHPQMDGQSERTIQTLEDMLRTCVNDFGSSWDRHLPLIEVGDSQLTGPDLIRDTIEKIVQIKNRLLTVRSRQKSYAEKRTKPLEFDVGDMVLLKVSPWKGTMRFGKRGKLSLRYIGSFKILARVGHVAYTLELPEELKGIHSTFHVSNLKKCLAEGDIVVLMDEIQLDDKLHKIEKPMEVFDREVKENQEKDKIESKPNKNEKQCSSCKALYNKSCGCSKGGFVDNFVRDPNKTPYSSQRPPHNCLNCGNLVDGLHCRQCALLRKKLKEVWSTICDEHKSFQDFLNASYSSNDNTNVVNAHQEPFVFNQDLGKNSSQSPPHIDHHCCYGCGDSLNDENSFAFDSTPNFIDDSPNVFKPPSQPPTYSYEFCGNHAHYIHDFPPQKIPIYYDDDDDEESSTPLRDIIIFEVPSCIAITPVLYTKEPKDSLSMGDEHLDTIFEKESNKFIKSSVENLVPNPSESEDLSDIESDDNESFSDEDVPKEIYSNPFFGEEIISIKIDPHHFNAESDLIESLLNQDSSIISSSKTNSLLDKFAGELIFLKSIPPGINEANCDPEEEIRLIEKLLYDNSSSRPPKEFNSKNSDAVIESFSPSSILVEDIDSLMEEINLFFTPNDSMPSGIENDDYDSERDILFLEELLSNDSLSLPKNESFHFDIPSSLRTPTKPPDDDGI</sequence>
<keyword evidence="4" id="KW-0808">Transferase</keyword>
<accession>A0A6L2J9M3</accession>
<dbReference type="PANTHER" id="PTHR15503:SF45">
    <property type="entry name" value="RNA-DIRECTED DNA POLYMERASE HOMOLOG"/>
    <property type="match status" value="1"/>
</dbReference>
<feature type="region of interest" description="Disordered" evidence="2">
    <location>
        <begin position="1"/>
        <end position="40"/>
    </location>
</feature>
<keyword evidence="4" id="KW-0548">Nucleotidyltransferase</keyword>
<dbReference type="Gene3D" id="3.10.10.10">
    <property type="entry name" value="HIV Type 1 Reverse Transcriptase, subunit A, domain 1"/>
    <property type="match status" value="1"/>
</dbReference>
<organism evidence="4">
    <name type="scientific">Tanacetum cinerariifolium</name>
    <name type="common">Dalmatian daisy</name>
    <name type="synonym">Chrysanthemum cinerariifolium</name>
    <dbReference type="NCBI Taxonomy" id="118510"/>
    <lineage>
        <taxon>Eukaryota</taxon>
        <taxon>Viridiplantae</taxon>
        <taxon>Streptophyta</taxon>
        <taxon>Embryophyta</taxon>
        <taxon>Tracheophyta</taxon>
        <taxon>Spermatophyta</taxon>
        <taxon>Magnoliopsida</taxon>
        <taxon>eudicotyledons</taxon>
        <taxon>Gunneridae</taxon>
        <taxon>Pentapetalae</taxon>
        <taxon>asterids</taxon>
        <taxon>campanulids</taxon>
        <taxon>Asterales</taxon>
        <taxon>Asteraceae</taxon>
        <taxon>Asteroideae</taxon>
        <taxon>Anthemideae</taxon>
        <taxon>Anthemidinae</taxon>
        <taxon>Tanacetum</taxon>
    </lineage>
</organism>
<keyword evidence="1" id="KW-0175">Coiled coil</keyword>
<evidence type="ECO:0000259" key="3">
    <source>
        <dbReference type="Pfam" id="PF24626"/>
    </source>
</evidence>
<proteinExistence type="predicted"/>
<dbReference type="InterPro" id="IPR032567">
    <property type="entry name" value="RTL1-rel"/>
</dbReference>
<dbReference type="InterPro" id="IPR021109">
    <property type="entry name" value="Peptidase_aspartic_dom_sf"/>
</dbReference>
<evidence type="ECO:0000313" key="4">
    <source>
        <dbReference type="EMBL" id="GEU33621.1"/>
    </source>
</evidence>
<dbReference type="Pfam" id="PF08284">
    <property type="entry name" value="RVP_2"/>
    <property type="match status" value="1"/>
</dbReference>
<gene>
    <name evidence="4" type="ORF">Tci_005599</name>
</gene>
<dbReference type="SUPFAM" id="SSF56672">
    <property type="entry name" value="DNA/RNA polymerases"/>
    <property type="match status" value="1"/>
</dbReference>
<feature type="region of interest" description="Disordered" evidence="2">
    <location>
        <begin position="1423"/>
        <end position="1444"/>
    </location>
</feature>
<feature type="region of interest" description="Disordered" evidence="2">
    <location>
        <begin position="1223"/>
        <end position="1250"/>
    </location>
</feature>
<dbReference type="PANTHER" id="PTHR15503">
    <property type="entry name" value="LDOC1 RELATED"/>
    <property type="match status" value="1"/>
</dbReference>
<dbReference type="InterPro" id="IPR036397">
    <property type="entry name" value="RNaseH_sf"/>
</dbReference>
<feature type="coiled-coil region" evidence="1">
    <location>
        <begin position="673"/>
        <end position="701"/>
    </location>
</feature>
<dbReference type="SUPFAM" id="SSF50630">
    <property type="entry name" value="Acid proteases"/>
    <property type="match status" value="1"/>
</dbReference>
<name>A0A6L2J9M3_TANCI</name>
<feature type="compositionally biased region" description="Acidic residues" evidence="2">
    <location>
        <begin position="1232"/>
        <end position="1250"/>
    </location>
</feature>
<dbReference type="Gene3D" id="3.30.420.10">
    <property type="entry name" value="Ribonuclease H-like superfamily/Ribonuclease H"/>
    <property type="match status" value="1"/>
</dbReference>
<dbReference type="InterPro" id="IPR012337">
    <property type="entry name" value="RNaseH-like_sf"/>
</dbReference>
<dbReference type="InterPro" id="IPR056924">
    <property type="entry name" value="SH3_Tf2-1"/>
</dbReference>
<protein>
    <submittedName>
        <fullName evidence="4">Putative reverse transcriptase domain-containing protein</fullName>
    </submittedName>
</protein>
<evidence type="ECO:0000256" key="1">
    <source>
        <dbReference type="SAM" id="Coils"/>
    </source>
</evidence>
<keyword evidence="4" id="KW-0695">RNA-directed DNA polymerase</keyword>
<feature type="compositionally biased region" description="Acidic residues" evidence="2">
    <location>
        <begin position="1"/>
        <end position="12"/>
    </location>
</feature>
<dbReference type="GO" id="GO:0003676">
    <property type="term" value="F:nucleic acid binding"/>
    <property type="evidence" value="ECO:0007669"/>
    <property type="project" value="InterPro"/>
</dbReference>
<reference evidence="4" key="1">
    <citation type="journal article" date="2019" name="Sci. Rep.">
        <title>Draft genome of Tanacetum cinerariifolium, the natural source of mosquito coil.</title>
        <authorList>
            <person name="Yamashiro T."/>
            <person name="Shiraishi A."/>
            <person name="Satake H."/>
            <person name="Nakayama K."/>
        </authorList>
    </citation>
    <scope>NUCLEOTIDE SEQUENCE</scope>
</reference>
<dbReference type="CDD" id="cd00303">
    <property type="entry name" value="retropepsin_like"/>
    <property type="match status" value="1"/>
</dbReference>
<feature type="domain" description="Tf2-1-like SH3-like" evidence="3">
    <location>
        <begin position="860"/>
        <end position="924"/>
    </location>
</feature>
<dbReference type="Pfam" id="PF24626">
    <property type="entry name" value="SH3_Tf2-1"/>
    <property type="match status" value="1"/>
</dbReference>
<dbReference type="GO" id="GO:0003964">
    <property type="term" value="F:RNA-directed DNA polymerase activity"/>
    <property type="evidence" value="ECO:0007669"/>
    <property type="project" value="UniProtKB-KW"/>
</dbReference>
<comment type="caution">
    <text evidence="4">The sequence shown here is derived from an EMBL/GenBank/DDBJ whole genome shotgun (WGS) entry which is preliminary data.</text>
</comment>